<evidence type="ECO:0000256" key="1">
    <source>
        <dbReference type="SAM" id="MobiDB-lite"/>
    </source>
</evidence>
<gene>
    <name evidence="2" type="ORF">NDU88_001394</name>
</gene>
<name>A0AAV7VBP2_PLEWA</name>
<evidence type="ECO:0000313" key="3">
    <source>
        <dbReference type="Proteomes" id="UP001066276"/>
    </source>
</evidence>
<evidence type="ECO:0000313" key="2">
    <source>
        <dbReference type="EMBL" id="KAJ1197537.1"/>
    </source>
</evidence>
<reference evidence="2" key="1">
    <citation type="journal article" date="2022" name="bioRxiv">
        <title>Sequencing and chromosome-scale assembly of the giantPleurodeles waltlgenome.</title>
        <authorList>
            <person name="Brown T."/>
            <person name="Elewa A."/>
            <person name="Iarovenko S."/>
            <person name="Subramanian E."/>
            <person name="Araus A.J."/>
            <person name="Petzold A."/>
            <person name="Susuki M."/>
            <person name="Suzuki K.-i.T."/>
            <person name="Hayashi T."/>
            <person name="Toyoda A."/>
            <person name="Oliveira C."/>
            <person name="Osipova E."/>
            <person name="Leigh N.D."/>
            <person name="Simon A."/>
            <person name="Yun M.H."/>
        </authorList>
    </citation>
    <scope>NUCLEOTIDE SEQUENCE</scope>
    <source>
        <strain evidence="2">20211129_DDA</strain>
        <tissue evidence="2">Liver</tissue>
    </source>
</reference>
<protein>
    <submittedName>
        <fullName evidence="2">Uncharacterized protein</fullName>
    </submittedName>
</protein>
<accession>A0AAV7VBP2</accession>
<sequence length="78" mass="9129">MRATVMRNFLNEATHQKTHKAQREGKPESEEPRAQEDEAQREERLLLYIPSSKTYQVARERSRSPFGRSPTKQTFAPL</sequence>
<dbReference type="EMBL" id="JANPWB010000003">
    <property type="protein sequence ID" value="KAJ1197537.1"/>
    <property type="molecule type" value="Genomic_DNA"/>
</dbReference>
<feature type="compositionally biased region" description="Basic and acidic residues" evidence="1">
    <location>
        <begin position="21"/>
        <end position="45"/>
    </location>
</feature>
<dbReference type="Proteomes" id="UP001066276">
    <property type="component" value="Chromosome 2_1"/>
</dbReference>
<feature type="region of interest" description="Disordered" evidence="1">
    <location>
        <begin position="1"/>
        <end position="78"/>
    </location>
</feature>
<keyword evidence="3" id="KW-1185">Reference proteome</keyword>
<proteinExistence type="predicted"/>
<dbReference type="AlphaFoldDB" id="A0AAV7VBP2"/>
<organism evidence="2 3">
    <name type="scientific">Pleurodeles waltl</name>
    <name type="common">Iberian ribbed newt</name>
    <dbReference type="NCBI Taxonomy" id="8319"/>
    <lineage>
        <taxon>Eukaryota</taxon>
        <taxon>Metazoa</taxon>
        <taxon>Chordata</taxon>
        <taxon>Craniata</taxon>
        <taxon>Vertebrata</taxon>
        <taxon>Euteleostomi</taxon>
        <taxon>Amphibia</taxon>
        <taxon>Batrachia</taxon>
        <taxon>Caudata</taxon>
        <taxon>Salamandroidea</taxon>
        <taxon>Salamandridae</taxon>
        <taxon>Pleurodelinae</taxon>
        <taxon>Pleurodeles</taxon>
    </lineage>
</organism>
<comment type="caution">
    <text evidence="2">The sequence shown here is derived from an EMBL/GenBank/DDBJ whole genome shotgun (WGS) entry which is preliminary data.</text>
</comment>